<organism evidence="3 4">
    <name type="scientific">Orchesella cincta</name>
    <name type="common">Springtail</name>
    <name type="synonym">Podura cincta</name>
    <dbReference type="NCBI Taxonomy" id="48709"/>
    <lineage>
        <taxon>Eukaryota</taxon>
        <taxon>Metazoa</taxon>
        <taxon>Ecdysozoa</taxon>
        <taxon>Arthropoda</taxon>
        <taxon>Hexapoda</taxon>
        <taxon>Collembola</taxon>
        <taxon>Entomobryomorpha</taxon>
        <taxon>Entomobryoidea</taxon>
        <taxon>Orchesellidae</taxon>
        <taxon>Orchesellinae</taxon>
        <taxon>Orchesella</taxon>
    </lineage>
</organism>
<dbReference type="OrthoDB" id="4473401at2759"/>
<dbReference type="PROSITE" id="PS50279">
    <property type="entry name" value="BPTI_KUNITZ_2"/>
    <property type="match status" value="1"/>
</dbReference>
<keyword evidence="4" id="KW-1185">Reference proteome</keyword>
<dbReference type="InterPro" id="IPR020901">
    <property type="entry name" value="Prtase_inh_Kunz-CS"/>
</dbReference>
<dbReference type="PROSITE" id="PS00280">
    <property type="entry name" value="BPTI_KUNITZ_1"/>
    <property type="match status" value="1"/>
</dbReference>
<gene>
    <name evidence="3" type="ORF">Ocin01_06274</name>
</gene>
<dbReference type="PRINTS" id="PR00759">
    <property type="entry name" value="BASICPTASE"/>
</dbReference>
<protein>
    <submittedName>
        <fullName evidence="3">Kunitz-type serine protease inhibitor U1-aranetoxin-Av1a</fullName>
    </submittedName>
</protein>
<dbReference type="EMBL" id="LJIJ01000209">
    <property type="protein sequence ID" value="ODN00404.1"/>
    <property type="molecule type" value="Genomic_DNA"/>
</dbReference>
<sequence length="170" mass="19461">MNLHYLSIFAVLLYWRPAQSDFLEKVCMLPKDEGSKCAESKALLQYYFDTDAESCKAFLYKGCDGNQNRFTLQDDCTDACQMDWMHRKKKNGKSGPSLDSDEDDAQWRWTVILPQIGVHAKQSFHNGTTISDQRSVLVFRTVDAKEIGIDTILKLNVKRLVQTNDKSTLL</sequence>
<dbReference type="Pfam" id="PF00014">
    <property type="entry name" value="Kunitz_BPTI"/>
    <property type="match status" value="1"/>
</dbReference>
<evidence type="ECO:0000313" key="4">
    <source>
        <dbReference type="Proteomes" id="UP000094527"/>
    </source>
</evidence>
<evidence type="ECO:0000259" key="2">
    <source>
        <dbReference type="PROSITE" id="PS50279"/>
    </source>
</evidence>
<dbReference type="PANTHER" id="PTHR47248:SF7">
    <property type="entry name" value="BPTI_KUNITZ INHIBITOR DOMAIN-CONTAINING PROTEIN"/>
    <property type="match status" value="1"/>
</dbReference>
<keyword evidence="1" id="KW-0732">Signal</keyword>
<feature type="domain" description="BPTI/Kunitz inhibitor" evidence="2">
    <location>
        <begin position="27"/>
        <end position="80"/>
    </location>
</feature>
<dbReference type="STRING" id="48709.A0A1D2N569"/>
<name>A0A1D2N569_ORCCI</name>
<feature type="chain" id="PRO_5008905055" evidence="1">
    <location>
        <begin position="21"/>
        <end position="170"/>
    </location>
</feature>
<reference evidence="3 4" key="1">
    <citation type="journal article" date="2016" name="Genome Biol. Evol.">
        <title>Gene Family Evolution Reflects Adaptation to Soil Environmental Stressors in the Genome of the Collembolan Orchesella cincta.</title>
        <authorList>
            <person name="Faddeeva-Vakhrusheva A."/>
            <person name="Derks M.F."/>
            <person name="Anvar S.Y."/>
            <person name="Agamennone V."/>
            <person name="Suring W."/>
            <person name="Smit S."/>
            <person name="van Straalen N.M."/>
            <person name="Roelofs D."/>
        </authorList>
    </citation>
    <scope>NUCLEOTIDE SEQUENCE [LARGE SCALE GENOMIC DNA]</scope>
    <source>
        <tissue evidence="3">Mixed pool</tissue>
    </source>
</reference>
<dbReference type="AlphaFoldDB" id="A0A1D2N569"/>
<feature type="signal peptide" evidence="1">
    <location>
        <begin position="1"/>
        <end position="20"/>
    </location>
</feature>
<dbReference type="InterPro" id="IPR036880">
    <property type="entry name" value="Kunitz_BPTI_sf"/>
</dbReference>
<dbReference type="PANTHER" id="PTHR47248">
    <property type="entry name" value="PROTEIN CBG06772"/>
    <property type="match status" value="1"/>
</dbReference>
<dbReference type="GO" id="GO:0004867">
    <property type="term" value="F:serine-type endopeptidase inhibitor activity"/>
    <property type="evidence" value="ECO:0007669"/>
    <property type="project" value="InterPro"/>
</dbReference>
<evidence type="ECO:0000313" key="3">
    <source>
        <dbReference type="EMBL" id="ODN00404.1"/>
    </source>
</evidence>
<dbReference type="Proteomes" id="UP000094527">
    <property type="component" value="Unassembled WGS sequence"/>
</dbReference>
<proteinExistence type="predicted"/>
<dbReference type="Gene3D" id="4.10.410.10">
    <property type="entry name" value="Pancreatic trypsin inhibitor Kunitz domain"/>
    <property type="match status" value="1"/>
</dbReference>
<dbReference type="CDD" id="cd00109">
    <property type="entry name" value="Kunitz-type"/>
    <property type="match status" value="1"/>
</dbReference>
<dbReference type="SMART" id="SM00131">
    <property type="entry name" value="KU"/>
    <property type="match status" value="1"/>
</dbReference>
<accession>A0A1D2N569</accession>
<dbReference type="InterPro" id="IPR052861">
    <property type="entry name" value="BPTI/Kunitz_domain"/>
</dbReference>
<comment type="caution">
    <text evidence="3">The sequence shown here is derived from an EMBL/GenBank/DDBJ whole genome shotgun (WGS) entry which is preliminary data.</text>
</comment>
<dbReference type="InterPro" id="IPR002223">
    <property type="entry name" value="Kunitz_BPTI"/>
</dbReference>
<dbReference type="SUPFAM" id="SSF57362">
    <property type="entry name" value="BPTI-like"/>
    <property type="match status" value="1"/>
</dbReference>
<evidence type="ECO:0000256" key="1">
    <source>
        <dbReference type="SAM" id="SignalP"/>
    </source>
</evidence>